<dbReference type="Proteomes" id="UP000299102">
    <property type="component" value="Unassembled WGS sequence"/>
</dbReference>
<proteinExistence type="predicted"/>
<evidence type="ECO:0000313" key="1">
    <source>
        <dbReference type="EMBL" id="GBP45693.1"/>
    </source>
</evidence>
<name>A0A4C1W3W5_EUMVA</name>
<organism evidence="1 2">
    <name type="scientific">Eumeta variegata</name>
    <name type="common">Bagworm moth</name>
    <name type="synonym">Eumeta japonica</name>
    <dbReference type="NCBI Taxonomy" id="151549"/>
    <lineage>
        <taxon>Eukaryota</taxon>
        <taxon>Metazoa</taxon>
        <taxon>Ecdysozoa</taxon>
        <taxon>Arthropoda</taxon>
        <taxon>Hexapoda</taxon>
        <taxon>Insecta</taxon>
        <taxon>Pterygota</taxon>
        <taxon>Neoptera</taxon>
        <taxon>Endopterygota</taxon>
        <taxon>Lepidoptera</taxon>
        <taxon>Glossata</taxon>
        <taxon>Ditrysia</taxon>
        <taxon>Tineoidea</taxon>
        <taxon>Psychidae</taxon>
        <taxon>Oiketicinae</taxon>
        <taxon>Eumeta</taxon>
    </lineage>
</organism>
<keyword evidence="2" id="KW-1185">Reference proteome</keyword>
<dbReference type="AlphaFoldDB" id="A0A4C1W3W5"/>
<sequence length="77" mass="8492">MSPYASKLVDIMPYETKLFSPSPFFVVPSSTYNAAVYAAAPKRFQYCERSQFANYRGGSKRISDVPDCRAALIGVAS</sequence>
<comment type="caution">
    <text evidence="1">The sequence shown here is derived from an EMBL/GenBank/DDBJ whole genome shotgun (WGS) entry which is preliminary data.</text>
</comment>
<protein>
    <submittedName>
        <fullName evidence="1">Uncharacterized protein</fullName>
    </submittedName>
</protein>
<dbReference type="EMBL" id="BGZK01000469">
    <property type="protein sequence ID" value="GBP45693.1"/>
    <property type="molecule type" value="Genomic_DNA"/>
</dbReference>
<gene>
    <name evidence="1" type="ORF">EVAR_35962_1</name>
</gene>
<reference evidence="1 2" key="1">
    <citation type="journal article" date="2019" name="Commun. Biol.">
        <title>The bagworm genome reveals a unique fibroin gene that provides high tensile strength.</title>
        <authorList>
            <person name="Kono N."/>
            <person name="Nakamura H."/>
            <person name="Ohtoshi R."/>
            <person name="Tomita M."/>
            <person name="Numata K."/>
            <person name="Arakawa K."/>
        </authorList>
    </citation>
    <scope>NUCLEOTIDE SEQUENCE [LARGE SCALE GENOMIC DNA]</scope>
</reference>
<evidence type="ECO:0000313" key="2">
    <source>
        <dbReference type="Proteomes" id="UP000299102"/>
    </source>
</evidence>
<accession>A0A4C1W3W5</accession>